<dbReference type="OrthoDB" id="5649167at2"/>
<gene>
    <name evidence="1" type="ORF">Lfee_0359</name>
    <name evidence="2" type="ORF">NCTC12022_00093</name>
</gene>
<dbReference type="PATRIC" id="fig|453.4.peg.389"/>
<sequence>MKYENLKNYLLEKLQLDTAKSDVLEYMILEYAGVLKECVNSSICCKTKETYYHFGFPITSDLLTPNHQKLLTFIAKGIENNIEEAKQDFYAPNYYPEISQEAIGAGFGYIQGVAFHKKPTEICFSIPYDISMTIINASSLIKATGNIENLSQEELKNLKKGVLAYKVNNNDESLLNLINKLEDKINRLSHSLDISNVALLVNQERRTNPDLGFFANLPNDSLGSLASQLSPEMNEIEAAKLMMSEIDRAKKTFEKIRPFSINKDKIDFSEHEGTNVDIEKPTEYFINWFNTIEPKVVNLVFSGYRIYKIDNDTLAINKGSGTPGIQIKRHGERFKAINNLTADNINDATLDIKEINSLRKKNLQQTLTDIYLGMSTSSVYKLNLDEAINEAKEEHENTGGKCSIQ</sequence>
<proteinExistence type="predicted"/>
<dbReference type="RefSeq" id="WP_058443583.1">
    <property type="nucleotide sequence ID" value="NZ_CAAAHT010000076.1"/>
</dbReference>
<evidence type="ECO:0000313" key="4">
    <source>
        <dbReference type="Proteomes" id="UP000251942"/>
    </source>
</evidence>
<name>A0A0W0U6V2_9GAMM</name>
<dbReference type="AlphaFoldDB" id="A0A0W0U6V2"/>
<accession>A0A0W0U6V2</accession>
<protein>
    <submittedName>
        <fullName evidence="1">Uncharacterized protein</fullName>
    </submittedName>
</protein>
<evidence type="ECO:0000313" key="2">
    <source>
        <dbReference type="EMBL" id="SPX59272.1"/>
    </source>
</evidence>
<reference evidence="1 3" key="1">
    <citation type="submission" date="2015-11" db="EMBL/GenBank/DDBJ databases">
        <title>Genomic analysis of 38 Legionella species identifies large and diverse effector repertoires.</title>
        <authorList>
            <person name="Burstein D."/>
            <person name="Amaro F."/>
            <person name="Zusman T."/>
            <person name="Lifshitz Z."/>
            <person name="Cohen O."/>
            <person name="Gilbert J.A."/>
            <person name="Pupko T."/>
            <person name="Shuman H.A."/>
            <person name="Segal G."/>
        </authorList>
    </citation>
    <scope>NUCLEOTIDE SEQUENCE [LARGE SCALE GENOMIC DNA]</scope>
    <source>
        <strain evidence="1 3">WO-44C</strain>
    </source>
</reference>
<evidence type="ECO:0000313" key="3">
    <source>
        <dbReference type="Proteomes" id="UP000054698"/>
    </source>
</evidence>
<organism evidence="1 3">
    <name type="scientific">Legionella feeleii</name>
    <dbReference type="NCBI Taxonomy" id="453"/>
    <lineage>
        <taxon>Bacteria</taxon>
        <taxon>Pseudomonadati</taxon>
        <taxon>Pseudomonadota</taxon>
        <taxon>Gammaproteobacteria</taxon>
        <taxon>Legionellales</taxon>
        <taxon>Legionellaceae</taxon>
        <taxon>Legionella</taxon>
    </lineage>
</organism>
<dbReference type="EMBL" id="UASS01000001">
    <property type="protein sequence ID" value="SPX59272.1"/>
    <property type="molecule type" value="Genomic_DNA"/>
</dbReference>
<dbReference type="Proteomes" id="UP000054698">
    <property type="component" value="Unassembled WGS sequence"/>
</dbReference>
<keyword evidence="3" id="KW-1185">Reference proteome</keyword>
<evidence type="ECO:0000313" key="1">
    <source>
        <dbReference type="EMBL" id="KTD03764.1"/>
    </source>
</evidence>
<dbReference type="Proteomes" id="UP000251942">
    <property type="component" value="Unassembled WGS sequence"/>
</dbReference>
<dbReference type="STRING" id="453.Lfee_0359"/>
<dbReference type="EMBL" id="LNYB01000013">
    <property type="protein sequence ID" value="KTD03764.1"/>
    <property type="molecule type" value="Genomic_DNA"/>
</dbReference>
<reference evidence="2 4" key="2">
    <citation type="submission" date="2018-06" db="EMBL/GenBank/DDBJ databases">
        <authorList>
            <consortium name="Pathogen Informatics"/>
            <person name="Doyle S."/>
        </authorList>
    </citation>
    <scope>NUCLEOTIDE SEQUENCE [LARGE SCALE GENOMIC DNA]</scope>
    <source>
        <strain evidence="2 4">NCTC12022</strain>
    </source>
</reference>